<keyword evidence="3" id="KW-0482">Metalloprotease</keyword>
<name>A0ABS1CM39_9GAMM</name>
<feature type="transmembrane region" description="Helical" evidence="1">
    <location>
        <begin position="127"/>
        <end position="145"/>
    </location>
</feature>
<sequence>MTRILETPAFQRVPSIALLPFVLITFGITWSITGLYIVFPERAAAWLGQISGTHPAFFVATWGPAIAACVVVPSFAGWTGFKAYLSRIRLWRCSIGWAAFLIVGLPLVFMAGSIVRGGPLFAPLPPAGIGSVLAVMMIMLFLGPIEELGWRGVAQPLLQRHMAPLWAGVIIGVTWGIWHLPAFFLAGTLQSEWGFLPFLLGNIVLAVLVTPLFNDSRGSILLPLLFHWQLINPFWPDARPWDTWILVALAAITVWLKRATMLTGAAAVTEVVPRRADGAPP</sequence>
<dbReference type="Proteomes" id="UP000748752">
    <property type="component" value="Unassembled WGS sequence"/>
</dbReference>
<feature type="transmembrane region" description="Helical" evidence="1">
    <location>
        <begin position="93"/>
        <end position="115"/>
    </location>
</feature>
<feature type="transmembrane region" description="Helical" evidence="1">
    <location>
        <begin position="165"/>
        <end position="187"/>
    </location>
</feature>
<keyword evidence="3" id="KW-0645">Protease</keyword>
<dbReference type="PANTHER" id="PTHR35797:SF1">
    <property type="entry name" value="PROTEASE"/>
    <property type="match status" value="1"/>
</dbReference>
<keyword evidence="1" id="KW-0472">Membrane</keyword>
<keyword evidence="1" id="KW-1133">Transmembrane helix</keyword>
<dbReference type="Pfam" id="PF02517">
    <property type="entry name" value="Rce1-like"/>
    <property type="match status" value="1"/>
</dbReference>
<comment type="caution">
    <text evidence="3">The sequence shown here is derived from an EMBL/GenBank/DDBJ whole genome shotgun (WGS) entry which is preliminary data.</text>
</comment>
<organism evidence="3 4">
    <name type="scientific">Thiohalocapsa halophila</name>
    <dbReference type="NCBI Taxonomy" id="69359"/>
    <lineage>
        <taxon>Bacteria</taxon>
        <taxon>Pseudomonadati</taxon>
        <taxon>Pseudomonadota</taxon>
        <taxon>Gammaproteobacteria</taxon>
        <taxon>Chromatiales</taxon>
        <taxon>Chromatiaceae</taxon>
        <taxon>Thiohalocapsa</taxon>
    </lineage>
</organism>
<feature type="transmembrane region" description="Helical" evidence="1">
    <location>
        <begin position="59"/>
        <end position="81"/>
    </location>
</feature>
<evidence type="ECO:0000259" key="2">
    <source>
        <dbReference type="Pfam" id="PF02517"/>
    </source>
</evidence>
<dbReference type="GO" id="GO:0008237">
    <property type="term" value="F:metallopeptidase activity"/>
    <property type="evidence" value="ECO:0007669"/>
    <property type="project" value="UniProtKB-KW"/>
</dbReference>
<gene>
    <name evidence="3" type="ORF">CKO31_19970</name>
</gene>
<feature type="transmembrane region" description="Helical" evidence="1">
    <location>
        <begin position="16"/>
        <end position="39"/>
    </location>
</feature>
<evidence type="ECO:0000313" key="4">
    <source>
        <dbReference type="Proteomes" id="UP000748752"/>
    </source>
</evidence>
<keyword evidence="4" id="KW-1185">Reference proteome</keyword>
<evidence type="ECO:0000313" key="3">
    <source>
        <dbReference type="EMBL" id="MBK1632987.1"/>
    </source>
</evidence>
<dbReference type="EMBL" id="NRRV01000063">
    <property type="protein sequence ID" value="MBK1632987.1"/>
    <property type="molecule type" value="Genomic_DNA"/>
</dbReference>
<dbReference type="PANTHER" id="PTHR35797">
    <property type="entry name" value="PROTEASE-RELATED"/>
    <property type="match status" value="1"/>
</dbReference>
<feature type="transmembrane region" description="Helical" evidence="1">
    <location>
        <begin position="193"/>
        <end position="213"/>
    </location>
</feature>
<evidence type="ECO:0000256" key="1">
    <source>
        <dbReference type="SAM" id="Phobius"/>
    </source>
</evidence>
<reference evidence="3 4" key="1">
    <citation type="journal article" date="2020" name="Microorganisms">
        <title>Osmotic Adaptation and Compatible Solute Biosynthesis of Phototrophic Bacteria as Revealed from Genome Analyses.</title>
        <authorList>
            <person name="Imhoff J.F."/>
            <person name="Rahn T."/>
            <person name="Kunzel S."/>
            <person name="Keller A."/>
            <person name="Neulinger S.C."/>
        </authorList>
    </citation>
    <scope>NUCLEOTIDE SEQUENCE [LARGE SCALE GENOMIC DNA]</scope>
    <source>
        <strain evidence="3 4">DSM 6210</strain>
    </source>
</reference>
<proteinExistence type="predicted"/>
<dbReference type="InterPro" id="IPR003675">
    <property type="entry name" value="Rce1/LyrA-like_dom"/>
</dbReference>
<accession>A0ABS1CM39</accession>
<dbReference type="InterPro" id="IPR042150">
    <property type="entry name" value="MmRce1-like"/>
</dbReference>
<keyword evidence="3" id="KW-0378">Hydrolase</keyword>
<feature type="domain" description="CAAX prenyl protease 2/Lysostaphin resistance protein A-like" evidence="2">
    <location>
        <begin position="131"/>
        <end position="228"/>
    </location>
</feature>
<protein>
    <submittedName>
        <fullName evidence="3">CPBP family intramembrane metalloprotease</fullName>
    </submittedName>
</protein>
<keyword evidence="1" id="KW-0812">Transmembrane</keyword>